<reference evidence="8" key="2">
    <citation type="submission" date="2025-09" db="UniProtKB">
        <authorList>
            <consortium name="Ensembl"/>
        </authorList>
    </citation>
    <scope>IDENTIFICATION</scope>
</reference>
<dbReference type="GO" id="GO:0005737">
    <property type="term" value="C:cytoplasm"/>
    <property type="evidence" value="ECO:0007669"/>
    <property type="project" value="UniProtKB-SubCell"/>
</dbReference>
<gene>
    <name evidence="8" type="primary">psma4</name>
</gene>
<dbReference type="PANTHER" id="PTHR11599">
    <property type="entry name" value="PROTEASOME SUBUNIT ALPHA/BETA"/>
    <property type="match status" value="1"/>
</dbReference>
<evidence type="ECO:0000256" key="4">
    <source>
        <dbReference type="ARBA" id="ARBA00023242"/>
    </source>
</evidence>
<dbReference type="AlphaFoldDB" id="A0A8C5FL49"/>
<keyword evidence="6" id="KW-1133">Transmembrane helix</keyword>
<dbReference type="InterPro" id="IPR050115">
    <property type="entry name" value="Proteasome_alpha"/>
</dbReference>
<dbReference type="GO" id="GO:0019773">
    <property type="term" value="C:proteasome core complex, alpha-subunit complex"/>
    <property type="evidence" value="ECO:0007669"/>
    <property type="project" value="InterPro"/>
</dbReference>
<keyword evidence="6" id="KW-0812">Transmembrane</keyword>
<evidence type="ECO:0000256" key="5">
    <source>
        <dbReference type="RuleBase" id="RU000551"/>
    </source>
</evidence>
<feature type="transmembrane region" description="Helical" evidence="6">
    <location>
        <begin position="99"/>
        <end position="118"/>
    </location>
</feature>
<dbReference type="Pfam" id="PF10584">
    <property type="entry name" value="Proteasome_A_N"/>
    <property type="match status" value="1"/>
</dbReference>
<dbReference type="InterPro" id="IPR000426">
    <property type="entry name" value="Proteasome_asu_N"/>
</dbReference>
<reference evidence="8" key="1">
    <citation type="submission" date="2025-08" db="UniProtKB">
        <authorList>
            <consortium name="Ensembl"/>
        </authorList>
    </citation>
    <scope>IDENTIFICATION</scope>
</reference>
<evidence type="ECO:0000256" key="2">
    <source>
        <dbReference type="ARBA" id="ARBA00022490"/>
    </source>
</evidence>
<evidence type="ECO:0000256" key="3">
    <source>
        <dbReference type="ARBA" id="ARBA00022942"/>
    </source>
</evidence>
<comment type="subcellular location">
    <subcellularLocation>
        <location evidence="5">Cytoplasm</location>
    </subcellularLocation>
    <subcellularLocation>
        <location evidence="5">Nucleus</location>
    </subcellularLocation>
</comment>
<dbReference type="GeneTree" id="ENSGT00550000074827"/>
<proteinExistence type="inferred from homology"/>
<dbReference type="PROSITE" id="PS00854">
    <property type="entry name" value="PROTEASOME_BETA_1"/>
    <property type="match status" value="1"/>
</dbReference>
<name>A0A8C5FL49_GADMO</name>
<dbReference type="Ensembl" id="ENSGMOT00000036581.1">
    <property type="protein sequence ID" value="ENSGMOP00000044600.1"/>
    <property type="gene ID" value="ENSGMOG00000019587.2"/>
</dbReference>
<organism evidence="8 9">
    <name type="scientific">Gadus morhua</name>
    <name type="common">Atlantic cod</name>
    <dbReference type="NCBI Taxonomy" id="8049"/>
    <lineage>
        <taxon>Eukaryota</taxon>
        <taxon>Metazoa</taxon>
        <taxon>Chordata</taxon>
        <taxon>Craniata</taxon>
        <taxon>Vertebrata</taxon>
        <taxon>Euteleostomi</taxon>
        <taxon>Actinopterygii</taxon>
        <taxon>Neopterygii</taxon>
        <taxon>Teleostei</taxon>
        <taxon>Neoteleostei</taxon>
        <taxon>Acanthomorphata</taxon>
        <taxon>Zeiogadaria</taxon>
        <taxon>Gadariae</taxon>
        <taxon>Gadiformes</taxon>
        <taxon>Gadoidei</taxon>
        <taxon>Gadidae</taxon>
        <taxon>Gadus</taxon>
    </lineage>
</organism>
<dbReference type="InterPro" id="IPR016050">
    <property type="entry name" value="Proteasome_bsu_CS"/>
</dbReference>
<keyword evidence="4 5" id="KW-0539">Nucleus</keyword>
<dbReference type="GO" id="GO:0005634">
    <property type="term" value="C:nucleus"/>
    <property type="evidence" value="ECO:0007669"/>
    <property type="project" value="UniProtKB-SubCell"/>
</dbReference>
<evidence type="ECO:0000256" key="1">
    <source>
        <dbReference type="ARBA" id="ARBA00011656"/>
    </source>
</evidence>
<keyword evidence="2 5" id="KW-0963">Cytoplasm</keyword>
<evidence type="ECO:0000313" key="9">
    <source>
        <dbReference type="Proteomes" id="UP000694546"/>
    </source>
</evidence>
<dbReference type="GO" id="GO:0006511">
    <property type="term" value="P:ubiquitin-dependent protein catabolic process"/>
    <property type="evidence" value="ECO:0007669"/>
    <property type="project" value="InterPro"/>
</dbReference>
<dbReference type="PROSITE" id="PS00388">
    <property type="entry name" value="PROTEASOME_ALPHA_1"/>
    <property type="match status" value="1"/>
</dbReference>
<accession>A0A8C5FL49</accession>
<keyword evidence="9" id="KW-1185">Reference proteome</keyword>
<dbReference type="SMART" id="SM00948">
    <property type="entry name" value="Proteasome_A_N"/>
    <property type="match status" value="1"/>
</dbReference>
<dbReference type="Pfam" id="PF00227">
    <property type="entry name" value="Proteasome"/>
    <property type="match status" value="1"/>
</dbReference>
<dbReference type="Gene3D" id="3.60.20.10">
    <property type="entry name" value="Glutamine Phosphoribosylpyrophosphate, subunit 1, domain 1"/>
    <property type="match status" value="1"/>
</dbReference>
<protein>
    <recommendedName>
        <fullName evidence="5">Proteasome subunit alpha type</fullName>
    </recommendedName>
</protein>
<sequence>QSRRYDSRTTIFSPEGRLYQVEYAMEAIGHAGTCLGILANDGVLLAAERRNIHKLLDEVFFSEKIYKLNEDIACSVAGITSDANVLTNELRLIAQRKRIINKVGQVFFLAFIEFLHLLHKE</sequence>
<dbReference type="InterPro" id="IPR001353">
    <property type="entry name" value="Proteasome_sua/b"/>
</dbReference>
<evidence type="ECO:0000259" key="7">
    <source>
        <dbReference type="PROSITE" id="PS00388"/>
    </source>
</evidence>
<keyword evidence="3 5" id="KW-0647">Proteasome</keyword>
<dbReference type="Proteomes" id="UP000694546">
    <property type="component" value="Chromosome 9"/>
</dbReference>
<comment type="similarity">
    <text evidence="5">Belongs to the peptidase T1A family.</text>
</comment>
<comment type="subunit">
    <text evidence="1">The 26S proteasome consists of a 20S proteasome core and two 19S regulatory subunits. The 20S proteasome core is a barrel-shaped complex made of 28 subunits that are arranged in four stacked rings. The two outer rings are each formed by seven alpha subunits, and the two inner rings are formed by seven beta subunits. The proteolytic activity is exerted by three beta-subunits PSMB5, PSMB6 and PSMB7.</text>
</comment>
<evidence type="ECO:0000313" key="8">
    <source>
        <dbReference type="Ensembl" id="ENSGMOP00000044600.1"/>
    </source>
</evidence>
<keyword evidence="6" id="KW-0472">Membrane</keyword>
<evidence type="ECO:0000256" key="6">
    <source>
        <dbReference type="SAM" id="Phobius"/>
    </source>
</evidence>
<dbReference type="SUPFAM" id="SSF56235">
    <property type="entry name" value="N-terminal nucleophile aminohydrolases (Ntn hydrolases)"/>
    <property type="match status" value="1"/>
</dbReference>
<feature type="domain" description="Proteasome alpha-type subunits" evidence="7">
    <location>
        <begin position="5"/>
        <end position="27"/>
    </location>
</feature>
<dbReference type="InterPro" id="IPR029055">
    <property type="entry name" value="Ntn_hydrolases_N"/>
</dbReference>